<accession>A0AAI8VBH0</accession>
<comment type="caution">
    <text evidence="2">The sequence shown here is derived from an EMBL/GenBank/DDBJ whole genome shotgun (WGS) entry which is preliminary data.</text>
</comment>
<feature type="region of interest" description="Disordered" evidence="1">
    <location>
        <begin position="152"/>
        <end position="190"/>
    </location>
</feature>
<name>A0AAI8VBH0_9PEZI</name>
<feature type="compositionally biased region" description="Gly residues" evidence="1">
    <location>
        <begin position="180"/>
        <end position="190"/>
    </location>
</feature>
<protein>
    <submittedName>
        <fullName evidence="2">Uu.00g047120.m01.CDS01</fullName>
    </submittedName>
</protein>
<organism evidence="2 3">
    <name type="scientific">Anthostomella pinea</name>
    <dbReference type="NCBI Taxonomy" id="933095"/>
    <lineage>
        <taxon>Eukaryota</taxon>
        <taxon>Fungi</taxon>
        <taxon>Dikarya</taxon>
        <taxon>Ascomycota</taxon>
        <taxon>Pezizomycotina</taxon>
        <taxon>Sordariomycetes</taxon>
        <taxon>Xylariomycetidae</taxon>
        <taxon>Xylariales</taxon>
        <taxon>Xylariaceae</taxon>
        <taxon>Anthostomella</taxon>
    </lineage>
</organism>
<keyword evidence="3" id="KW-1185">Reference proteome</keyword>
<evidence type="ECO:0000313" key="3">
    <source>
        <dbReference type="Proteomes" id="UP001295740"/>
    </source>
</evidence>
<dbReference type="Proteomes" id="UP001295740">
    <property type="component" value="Unassembled WGS sequence"/>
</dbReference>
<dbReference type="AlphaFoldDB" id="A0AAI8VBH0"/>
<evidence type="ECO:0000313" key="2">
    <source>
        <dbReference type="EMBL" id="CAJ2501859.1"/>
    </source>
</evidence>
<feature type="compositionally biased region" description="Basic and acidic residues" evidence="1">
    <location>
        <begin position="163"/>
        <end position="175"/>
    </location>
</feature>
<gene>
    <name evidence="2" type="ORF">KHLLAP_LOCUS2327</name>
</gene>
<reference evidence="2" key="1">
    <citation type="submission" date="2023-10" db="EMBL/GenBank/DDBJ databases">
        <authorList>
            <person name="Hackl T."/>
        </authorList>
    </citation>
    <scope>NUCLEOTIDE SEQUENCE</scope>
</reference>
<dbReference type="EMBL" id="CAUWAG010000003">
    <property type="protein sequence ID" value="CAJ2501859.1"/>
    <property type="molecule type" value="Genomic_DNA"/>
</dbReference>
<proteinExistence type="predicted"/>
<evidence type="ECO:0000256" key="1">
    <source>
        <dbReference type="SAM" id="MobiDB-lite"/>
    </source>
</evidence>
<feature type="region of interest" description="Disordered" evidence="1">
    <location>
        <begin position="1"/>
        <end position="26"/>
    </location>
</feature>
<sequence length="190" mass="21322">MAPSKKKPAHPDEHHPTDQPAKDGVNGFVLRDGKFECHEKRPSGNNCYSVMNNKAHNITSHLSSLHKIGGKYLKNEAKKILPNGEVDKIWPCQYKGTPFCGERSTNFHNLVAHMRQAHEMRGSFEQWEQDALLQMQEKEDAAGELAIKNFLRELEDESLPPPDRVDNTKRDRDDQDQGPPGFGGGQGVAV</sequence>
<feature type="compositionally biased region" description="Basic and acidic residues" evidence="1">
    <location>
        <begin position="9"/>
        <end position="21"/>
    </location>
</feature>